<dbReference type="AlphaFoldDB" id="A0A8T3VBE3"/>
<dbReference type="InterPro" id="IPR007166">
    <property type="entry name" value="Class3_signal_pept_motif"/>
</dbReference>
<gene>
    <name evidence="2" type="ORF">E7Z79_07380</name>
</gene>
<keyword evidence="1" id="KW-0472">Membrane</keyword>
<name>A0A8T3VBE3_9EURY</name>
<evidence type="ECO:0000313" key="2">
    <source>
        <dbReference type="EMBL" id="MBE6502249.1"/>
    </source>
</evidence>
<proteinExistence type="predicted"/>
<keyword evidence="1" id="KW-1133">Transmembrane helix</keyword>
<comment type="caution">
    <text evidence="2">The sequence shown here is derived from an EMBL/GenBank/DDBJ whole genome shotgun (WGS) entry which is preliminary data.</text>
</comment>
<dbReference type="EMBL" id="SUTK01000040">
    <property type="protein sequence ID" value="MBE6502249.1"/>
    <property type="molecule type" value="Genomic_DNA"/>
</dbReference>
<dbReference type="Pfam" id="PF04021">
    <property type="entry name" value="Class_IIIsignal"/>
    <property type="match status" value="1"/>
</dbReference>
<sequence length="141" mass="15805">MNDSKGQVALEYLLIFAVSLILLVIFTLPLTELTIQNTLDVSDTLNAKSDLSKLSQAIEEVYGQGQGSRQTVNVVLSKNCKVNVESNYISCNLKLHDGKSKSEKIYFKSTLEKSALYLKKGENSIVIEWPENSENMQIFVR</sequence>
<evidence type="ECO:0000256" key="1">
    <source>
        <dbReference type="SAM" id="Phobius"/>
    </source>
</evidence>
<protein>
    <submittedName>
        <fullName evidence="2">Class III signal peptide-containing protein</fullName>
    </submittedName>
</protein>
<dbReference type="RefSeq" id="WP_303739340.1">
    <property type="nucleotide sequence ID" value="NZ_SUTK01000040.1"/>
</dbReference>
<organism evidence="2 3">
    <name type="scientific">Methanobrevibacter thaueri</name>
    <dbReference type="NCBI Taxonomy" id="190975"/>
    <lineage>
        <taxon>Archaea</taxon>
        <taxon>Methanobacteriati</taxon>
        <taxon>Methanobacteriota</taxon>
        <taxon>Methanomada group</taxon>
        <taxon>Methanobacteria</taxon>
        <taxon>Methanobacteriales</taxon>
        <taxon>Methanobacteriaceae</taxon>
        <taxon>Methanobrevibacter</taxon>
    </lineage>
</organism>
<accession>A0A8T3VBE3</accession>
<keyword evidence="1" id="KW-0812">Transmembrane</keyword>
<feature type="transmembrane region" description="Helical" evidence="1">
    <location>
        <begin position="12"/>
        <end position="30"/>
    </location>
</feature>
<dbReference type="Proteomes" id="UP000783037">
    <property type="component" value="Unassembled WGS sequence"/>
</dbReference>
<reference evidence="2" key="1">
    <citation type="submission" date="2019-04" db="EMBL/GenBank/DDBJ databases">
        <title>Evolution of Biomass-Degrading Anaerobic Consortia Revealed by Metagenomics.</title>
        <authorList>
            <person name="Peng X."/>
        </authorList>
    </citation>
    <scope>NUCLEOTIDE SEQUENCE</scope>
    <source>
        <strain evidence="2">SIG18</strain>
    </source>
</reference>
<evidence type="ECO:0000313" key="3">
    <source>
        <dbReference type="Proteomes" id="UP000783037"/>
    </source>
</evidence>